<keyword evidence="1" id="KW-0808">Transferase</keyword>
<gene>
    <name evidence="3" type="ORF">P409_13695</name>
</gene>
<evidence type="ECO:0000259" key="2">
    <source>
        <dbReference type="Pfam" id="PF00534"/>
    </source>
</evidence>
<evidence type="ECO:0000256" key="1">
    <source>
        <dbReference type="ARBA" id="ARBA00022679"/>
    </source>
</evidence>
<accession>A0A0A0D6V4</accession>
<dbReference type="InterPro" id="IPR001296">
    <property type="entry name" value="Glyco_trans_1"/>
</dbReference>
<dbReference type="GO" id="GO:0016757">
    <property type="term" value="F:glycosyltransferase activity"/>
    <property type="evidence" value="ECO:0007669"/>
    <property type="project" value="InterPro"/>
</dbReference>
<dbReference type="CDD" id="cd03809">
    <property type="entry name" value="GT4_MtfB-like"/>
    <property type="match status" value="1"/>
</dbReference>
<dbReference type="AlphaFoldDB" id="A0A0A0D6V4"/>
<dbReference type="PANTHER" id="PTHR46401">
    <property type="entry name" value="GLYCOSYLTRANSFERASE WBBK-RELATED"/>
    <property type="match status" value="1"/>
</dbReference>
<feature type="domain" description="Glycosyl transferase family 1" evidence="2">
    <location>
        <begin position="141"/>
        <end position="294"/>
    </location>
</feature>
<comment type="caution">
    <text evidence="3">The sequence shown here is derived from an EMBL/GenBank/DDBJ whole genome shotgun (WGS) entry which is preliminary data.</text>
</comment>
<dbReference type="EMBL" id="JANX01000145">
    <property type="protein sequence ID" value="KGM33820.1"/>
    <property type="molecule type" value="Genomic_DNA"/>
</dbReference>
<evidence type="ECO:0000313" key="3">
    <source>
        <dbReference type="EMBL" id="KGM33820.1"/>
    </source>
</evidence>
<dbReference type="Proteomes" id="UP000029995">
    <property type="component" value="Unassembled WGS sequence"/>
</dbReference>
<sequence length="328" mass="37015">MFISGATWEALFDDYLTSLEQAKGRTGIEVCQFVHDLIPLVSPEHVVNNMPERFSGWIERMCRLADLFLVNSESTRRDLEHFMRSQMGYIAPIQVVPLAHELLLPESREGAPSSAKLFDPERHSFGGHRIRSEVLNAALLPYVLVVGTIESRKNIWTLAVVWQEVHRRLGLDTPVLVFAGKQGWRKEAFDSFLQGTGHLGGYIRIVDRPDDFELAYLYKRCLFSVCVSYYEGWGLPIGESLWFGRPVVASNVSSMPEVGGSLVEYADPYDPRSILDACLKLITDDAHREAMAGRIRREDLRRWSDVAEGIWQALSAPARANPSGHDGR</sequence>
<reference evidence="3 4" key="1">
    <citation type="submission" date="2014-01" db="EMBL/GenBank/DDBJ databases">
        <title>Genome sequence determination for a cystic fibrosis isolate, Inquilinus limosus.</title>
        <authorList>
            <person name="Pino M."/>
            <person name="Di Conza J."/>
            <person name="Gutkind G."/>
        </authorList>
    </citation>
    <scope>NUCLEOTIDE SEQUENCE [LARGE SCALE GENOMIC DNA]</scope>
    <source>
        <strain evidence="3 4">MP06</strain>
    </source>
</reference>
<proteinExistence type="predicted"/>
<dbReference type="SUPFAM" id="SSF53756">
    <property type="entry name" value="UDP-Glycosyltransferase/glycogen phosphorylase"/>
    <property type="match status" value="1"/>
</dbReference>
<organism evidence="3 4">
    <name type="scientific">Inquilinus limosus MP06</name>
    <dbReference type="NCBI Taxonomy" id="1398085"/>
    <lineage>
        <taxon>Bacteria</taxon>
        <taxon>Pseudomonadati</taxon>
        <taxon>Pseudomonadota</taxon>
        <taxon>Alphaproteobacteria</taxon>
        <taxon>Rhodospirillales</taxon>
        <taxon>Rhodospirillaceae</taxon>
        <taxon>Inquilinus</taxon>
    </lineage>
</organism>
<dbReference type="Pfam" id="PF00534">
    <property type="entry name" value="Glycos_transf_1"/>
    <property type="match status" value="1"/>
</dbReference>
<dbReference type="PANTHER" id="PTHR46401:SF2">
    <property type="entry name" value="GLYCOSYLTRANSFERASE WBBK-RELATED"/>
    <property type="match status" value="1"/>
</dbReference>
<name>A0A0A0D6V4_9PROT</name>
<protein>
    <recommendedName>
        <fullName evidence="2">Glycosyl transferase family 1 domain-containing protein</fullName>
    </recommendedName>
</protein>
<evidence type="ECO:0000313" key="4">
    <source>
        <dbReference type="Proteomes" id="UP000029995"/>
    </source>
</evidence>
<dbReference type="Gene3D" id="3.40.50.2000">
    <property type="entry name" value="Glycogen Phosphorylase B"/>
    <property type="match status" value="1"/>
</dbReference>